<dbReference type="EMBL" id="LAZR01004465">
    <property type="protein sequence ID" value="KKN08366.1"/>
    <property type="molecule type" value="Genomic_DNA"/>
</dbReference>
<feature type="non-terminal residue" evidence="2">
    <location>
        <position position="252"/>
    </location>
</feature>
<keyword evidence="1" id="KW-0472">Membrane</keyword>
<organism evidence="2">
    <name type="scientific">marine sediment metagenome</name>
    <dbReference type="NCBI Taxonomy" id="412755"/>
    <lineage>
        <taxon>unclassified sequences</taxon>
        <taxon>metagenomes</taxon>
        <taxon>ecological metagenomes</taxon>
    </lineage>
</organism>
<sequence length="252" mass="29462">MKFLCFPRMQLWHSDADWNADLKQQWQPCIDQKIKTRKGAMTLVAVFLFFIFSTLGLSMLYFSQIYLKLSAYKKNSTLLAYASENGIKLGFDHLLNLLSQTVSPSLLSSHESIELREDTINKGSEIVEKLLGLRLPFQNSQAWEHLWWESITNFYFEKIEEKEDYFHATYKTAISSVGKIKNFKEAKKSSLEARLGIFAGNLPLPYIPLLVDKKLDPDQKNDLSRNPEFQEIKNGLYRQLADYFRQRVHKEY</sequence>
<protein>
    <submittedName>
        <fullName evidence="2">Uncharacterized protein</fullName>
    </submittedName>
</protein>
<feature type="transmembrane region" description="Helical" evidence="1">
    <location>
        <begin position="40"/>
        <end position="62"/>
    </location>
</feature>
<gene>
    <name evidence="2" type="ORF">LCGC14_1057350</name>
</gene>
<comment type="caution">
    <text evidence="2">The sequence shown here is derived from an EMBL/GenBank/DDBJ whole genome shotgun (WGS) entry which is preliminary data.</text>
</comment>
<reference evidence="2" key="1">
    <citation type="journal article" date="2015" name="Nature">
        <title>Complex archaea that bridge the gap between prokaryotes and eukaryotes.</title>
        <authorList>
            <person name="Spang A."/>
            <person name="Saw J.H."/>
            <person name="Jorgensen S.L."/>
            <person name="Zaremba-Niedzwiedzka K."/>
            <person name="Martijn J."/>
            <person name="Lind A.E."/>
            <person name="van Eijk R."/>
            <person name="Schleper C."/>
            <person name="Guy L."/>
            <person name="Ettema T.J."/>
        </authorList>
    </citation>
    <scope>NUCLEOTIDE SEQUENCE</scope>
</reference>
<name>A0A0F9Q553_9ZZZZ</name>
<evidence type="ECO:0000313" key="2">
    <source>
        <dbReference type="EMBL" id="KKN08366.1"/>
    </source>
</evidence>
<keyword evidence="1" id="KW-0812">Transmembrane</keyword>
<accession>A0A0F9Q553</accession>
<evidence type="ECO:0000256" key="1">
    <source>
        <dbReference type="SAM" id="Phobius"/>
    </source>
</evidence>
<keyword evidence="1" id="KW-1133">Transmembrane helix</keyword>
<dbReference type="AlphaFoldDB" id="A0A0F9Q553"/>
<proteinExistence type="predicted"/>